<sequence length="150" mass="17408">MRPHRTTIFPVPCLKTETSNRATIPNNRPIIAEQIPKYKVDSVEFEEHNLGIKVYSADEKELIMQLSMNSIIKKWSYLVDQTINRRKKEKVVDELLEILKVRAERNAKNGGLVRRENNGEKRALDSDSPKQESEIEDDCKQGSEEEEKIK</sequence>
<evidence type="ECO:0000313" key="2">
    <source>
        <dbReference type="EMBL" id="AES88299.1"/>
    </source>
</evidence>
<name>G7JHA3_MEDTR</name>
<evidence type="ECO:0000256" key="1">
    <source>
        <dbReference type="SAM" id="MobiDB-lite"/>
    </source>
</evidence>
<evidence type="ECO:0000313" key="3">
    <source>
        <dbReference type="EnsemblPlants" id="AES88299"/>
    </source>
</evidence>
<feature type="region of interest" description="Disordered" evidence="1">
    <location>
        <begin position="109"/>
        <end position="150"/>
    </location>
</feature>
<dbReference type="PaxDb" id="3880-AES88299"/>
<dbReference type="EnsemblPlants" id="AES88299">
    <property type="protein sequence ID" value="AES88299"/>
    <property type="gene ID" value="MTR_4g052080"/>
</dbReference>
<dbReference type="AlphaFoldDB" id="G7JHA3"/>
<reference evidence="2 4" key="2">
    <citation type="journal article" date="2014" name="BMC Genomics">
        <title>An improved genome release (version Mt4.0) for the model legume Medicago truncatula.</title>
        <authorList>
            <person name="Tang H."/>
            <person name="Krishnakumar V."/>
            <person name="Bidwell S."/>
            <person name="Rosen B."/>
            <person name="Chan A."/>
            <person name="Zhou S."/>
            <person name="Gentzbittel L."/>
            <person name="Childs K.L."/>
            <person name="Yandell M."/>
            <person name="Gundlach H."/>
            <person name="Mayer K.F."/>
            <person name="Schwartz D.C."/>
            <person name="Town C.D."/>
        </authorList>
    </citation>
    <scope>GENOME REANNOTATION</scope>
    <source>
        <strain evidence="3 4">cv. Jemalong A17</strain>
    </source>
</reference>
<dbReference type="EMBL" id="CM001220">
    <property type="protein sequence ID" value="AES88299.1"/>
    <property type="molecule type" value="Genomic_DNA"/>
</dbReference>
<reference evidence="3" key="3">
    <citation type="submission" date="2015-04" db="UniProtKB">
        <authorList>
            <consortium name="EnsemblPlants"/>
        </authorList>
    </citation>
    <scope>IDENTIFICATION</scope>
    <source>
        <strain evidence="3">cv. Jemalong A17</strain>
    </source>
</reference>
<evidence type="ECO:0000313" key="4">
    <source>
        <dbReference type="Proteomes" id="UP000002051"/>
    </source>
</evidence>
<reference evidence="2 4" key="1">
    <citation type="journal article" date="2011" name="Nature">
        <title>The Medicago genome provides insight into the evolution of rhizobial symbioses.</title>
        <authorList>
            <person name="Young N.D."/>
            <person name="Debelle F."/>
            <person name="Oldroyd G.E."/>
            <person name="Geurts R."/>
            <person name="Cannon S.B."/>
            <person name="Udvardi M.K."/>
            <person name="Benedito V.A."/>
            <person name="Mayer K.F."/>
            <person name="Gouzy J."/>
            <person name="Schoof H."/>
            <person name="Van de Peer Y."/>
            <person name="Proost S."/>
            <person name="Cook D.R."/>
            <person name="Meyers B.C."/>
            <person name="Spannagl M."/>
            <person name="Cheung F."/>
            <person name="De Mita S."/>
            <person name="Krishnakumar V."/>
            <person name="Gundlach H."/>
            <person name="Zhou S."/>
            <person name="Mudge J."/>
            <person name="Bharti A.K."/>
            <person name="Murray J.D."/>
            <person name="Naoumkina M.A."/>
            <person name="Rosen B."/>
            <person name="Silverstein K.A."/>
            <person name="Tang H."/>
            <person name="Rombauts S."/>
            <person name="Zhao P.X."/>
            <person name="Zhou P."/>
            <person name="Barbe V."/>
            <person name="Bardou P."/>
            <person name="Bechner M."/>
            <person name="Bellec A."/>
            <person name="Berger A."/>
            <person name="Berges H."/>
            <person name="Bidwell S."/>
            <person name="Bisseling T."/>
            <person name="Choisne N."/>
            <person name="Couloux A."/>
            <person name="Denny R."/>
            <person name="Deshpande S."/>
            <person name="Dai X."/>
            <person name="Doyle J.J."/>
            <person name="Dudez A.M."/>
            <person name="Farmer A.D."/>
            <person name="Fouteau S."/>
            <person name="Franken C."/>
            <person name="Gibelin C."/>
            <person name="Gish J."/>
            <person name="Goldstein S."/>
            <person name="Gonzalez A.J."/>
            <person name="Green P.J."/>
            <person name="Hallab A."/>
            <person name="Hartog M."/>
            <person name="Hua A."/>
            <person name="Humphray S.J."/>
            <person name="Jeong D.H."/>
            <person name="Jing Y."/>
            <person name="Jocker A."/>
            <person name="Kenton S.M."/>
            <person name="Kim D.J."/>
            <person name="Klee K."/>
            <person name="Lai H."/>
            <person name="Lang C."/>
            <person name="Lin S."/>
            <person name="Macmil S.L."/>
            <person name="Magdelenat G."/>
            <person name="Matthews L."/>
            <person name="McCorrison J."/>
            <person name="Monaghan E.L."/>
            <person name="Mun J.H."/>
            <person name="Najar F.Z."/>
            <person name="Nicholson C."/>
            <person name="Noirot C."/>
            <person name="O'Bleness M."/>
            <person name="Paule C.R."/>
            <person name="Poulain J."/>
            <person name="Prion F."/>
            <person name="Qin B."/>
            <person name="Qu C."/>
            <person name="Retzel E.F."/>
            <person name="Riddle C."/>
            <person name="Sallet E."/>
            <person name="Samain S."/>
            <person name="Samson N."/>
            <person name="Sanders I."/>
            <person name="Saurat O."/>
            <person name="Scarpelli C."/>
            <person name="Schiex T."/>
            <person name="Segurens B."/>
            <person name="Severin A.J."/>
            <person name="Sherrier D.J."/>
            <person name="Shi R."/>
            <person name="Sims S."/>
            <person name="Singer S.R."/>
            <person name="Sinharoy S."/>
            <person name="Sterck L."/>
            <person name="Viollet A."/>
            <person name="Wang B.B."/>
            <person name="Wang K."/>
            <person name="Wang M."/>
            <person name="Wang X."/>
            <person name="Warfsmann J."/>
            <person name="Weissenbach J."/>
            <person name="White D.D."/>
            <person name="White J.D."/>
            <person name="Wiley G.B."/>
            <person name="Wincker P."/>
            <person name="Xing Y."/>
            <person name="Yang L."/>
            <person name="Yao Z."/>
            <person name="Ying F."/>
            <person name="Zhai J."/>
            <person name="Zhou L."/>
            <person name="Zuber A."/>
            <person name="Denarie J."/>
            <person name="Dixon R.A."/>
            <person name="May G.D."/>
            <person name="Schwartz D.C."/>
            <person name="Rogers J."/>
            <person name="Quetier F."/>
            <person name="Town C.D."/>
            <person name="Roe B.A."/>
        </authorList>
    </citation>
    <scope>NUCLEOTIDE SEQUENCE [LARGE SCALE GENOMIC DNA]</scope>
    <source>
        <strain evidence="2">A17</strain>
        <strain evidence="3 4">cv. Jemalong A17</strain>
    </source>
</reference>
<gene>
    <name evidence="2" type="ordered locus">MTR_4g052080</name>
</gene>
<protein>
    <submittedName>
        <fullName evidence="2 3">Uncharacterized protein</fullName>
    </submittedName>
</protein>
<proteinExistence type="predicted"/>
<accession>G7JHA3</accession>
<dbReference type="Proteomes" id="UP000002051">
    <property type="component" value="Chromosome 4"/>
</dbReference>
<dbReference type="HOGENOM" id="CLU_1743245_0_0_1"/>
<keyword evidence="4" id="KW-1185">Reference proteome</keyword>
<organism evidence="2 4">
    <name type="scientific">Medicago truncatula</name>
    <name type="common">Barrel medic</name>
    <name type="synonym">Medicago tribuloides</name>
    <dbReference type="NCBI Taxonomy" id="3880"/>
    <lineage>
        <taxon>Eukaryota</taxon>
        <taxon>Viridiplantae</taxon>
        <taxon>Streptophyta</taxon>
        <taxon>Embryophyta</taxon>
        <taxon>Tracheophyta</taxon>
        <taxon>Spermatophyta</taxon>
        <taxon>Magnoliopsida</taxon>
        <taxon>eudicotyledons</taxon>
        <taxon>Gunneridae</taxon>
        <taxon>Pentapetalae</taxon>
        <taxon>rosids</taxon>
        <taxon>fabids</taxon>
        <taxon>Fabales</taxon>
        <taxon>Fabaceae</taxon>
        <taxon>Papilionoideae</taxon>
        <taxon>50 kb inversion clade</taxon>
        <taxon>NPAAA clade</taxon>
        <taxon>Hologalegina</taxon>
        <taxon>IRL clade</taxon>
        <taxon>Trifolieae</taxon>
        <taxon>Medicago</taxon>
    </lineage>
</organism>